<dbReference type="PANTHER" id="PTHR43167:SF1">
    <property type="entry name" value="PUTATIVE (AFU_ORTHOLOGUE AFUA_6G01830)-RELATED"/>
    <property type="match status" value="1"/>
</dbReference>
<dbReference type="InterPro" id="IPR029063">
    <property type="entry name" value="SAM-dependent_MTases_sf"/>
</dbReference>
<dbReference type="SUPFAM" id="SSF53335">
    <property type="entry name" value="S-adenosyl-L-methionine-dependent methyltransferases"/>
    <property type="match status" value="1"/>
</dbReference>
<dbReference type="Pfam" id="PF13578">
    <property type="entry name" value="Methyltransf_24"/>
    <property type="match status" value="1"/>
</dbReference>
<sequence>MIYPFTSYLKFLTGASNQHGVHSPFVYNLLTQCFYDRSYYPAYDALSAHRKALLADDSTISVTDLGAGSRVFKSEVRKISAIARHAGMSIKRQKLLYRLTRFHQPNSILELGTSLGLSTFAMALGHEQSTITTLEGCPATANKAKEYFNQFGVNNIEMLNTDFDTYLSGCNESFDLIYVDGNHTEKDTLRYFELLLKCIHYNSIVILDDIHWSREMNAAWKKIIANKQVTVSIDTFQWGLIFFRKEQKKQDFRIRV</sequence>
<protein>
    <submittedName>
        <fullName evidence="1">Methyltransferase</fullName>
    </submittedName>
</protein>
<keyword evidence="1" id="KW-0489">Methyltransferase</keyword>
<dbReference type="GO" id="GO:0032259">
    <property type="term" value="P:methylation"/>
    <property type="evidence" value="ECO:0007669"/>
    <property type="project" value="UniProtKB-KW"/>
</dbReference>
<proteinExistence type="predicted"/>
<organism evidence="1 2">
    <name type="scientific">Pukyongia salina</name>
    <dbReference type="NCBI Taxonomy" id="2094025"/>
    <lineage>
        <taxon>Bacteria</taxon>
        <taxon>Pseudomonadati</taxon>
        <taxon>Bacteroidota</taxon>
        <taxon>Flavobacteriia</taxon>
        <taxon>Flavobacteriales</taxon>
        <taxon>Flavobacteriaceae</taxon>
        <taxon>Pukyongia</taxon>
    </lineage>
</organism>
<dbReference type="GO" id="GO:0008168">
    <property type="term" value="F:methyltransferase activity"/>
    <property type="evidence" value="ECO:0007669"/>
    <property type="project" value="UniProtKB-KW"/>
</dbReference>
<dbReference type="KEGG" id="aue:C5O00_09585"/>
<dbReference type="AlphaFoldDB" id="A0A2S0HXL7"/>
<keyword evidence="2" id="KW-1185">Reference proteome</keyword>
<gene>
    <name evidence="1" type="ORF">C5O00_09585</name>
</gene>
<dbReference type="PANTHER" id="PTHR43167">
    <property type="entry name" value="PUTATIVE (AFU_ORTHOLOGUE AFUA_6G01830)-RELATED"/>
    <property type="match status" value="1"/>
</dbReference>
<accession>A0A2S0HXL7</accession>
<dbReference type="RefSeq" id="WP_105216649.1">
    <property type="nucleotide sequence ID" value="NZ_CP027062.1"/>
</dbReference>
<dbReference type="EMBL" id="CP027062">
    <property type="protein sequence ID" value="AVI51409.1"/>
    <property type="molecule type" value="Genomic_DNA"/>
</dbReference>
<reference evidence="1 2" key="1">
    <citation type="submission" date="2018-02" db="EMBL/GenBank/DDBJ databases">
        <title>Genomic analysis of the strain RR4-38 isolated from a seawater recirculating aquaculture system.</title>
        <authorList>
            <person name="Kim Y.-S."/>
            <person name="Jang Y.H."/>
            <person name="Kim K.-H."/>
        </authorList>
    </citation>
    <scope>NUCLEOTIDE SEQUENCE [LARGE SCALE GENOMIC DNA]</scope>
    <source>
        <strain evidence="1 2">RR4-38</strain>
    </source>
</reference>
<evidence type="ECO:0000313" key="2">
    <source>
        <dbReference type="Proteomes" id="UP000238442"/>
    </source>
</evidence>
<dbReference type="CDD" id="cd02440">
    <property type="entry name" value="AdoMet_MTases"/>
    <property type="match status" value="1"/>
</dbReference>
<name>A0A2S0HXL7_9FLAO</name>
<dbReference type="Proteomes" id="UP000238442">
    <property type="component" value="Chromosome"/>
</dbReference>
<evidence type="ECO:0000313" key="1">
    <source>
        <dbReference type="EMBL" id="AVI51409.1"/>
    </source>
</evidence>
<dbReference type="OrthoDB" id="5464618at2"/>
<dbReference type="Gene3D" id="3.40.50.150">
    <property type="entry name" value="Vaccinia Virus protein VP39"/>
    <property type="match status" value="1"/>
</dbReference>
<keyword evidence="1" id="KW-0808">Transferase</keyword>